<evidence type="ECO:0000313" key="1">
    <source>
        <dbReference type="EMBL" id="GAA0161185.1"/>
    </source>
</evidence>
<proteinExistence type="predicted"/>
<dbReference type="PANTHER" id="PTHR11439:SF517">
    <property type="entry name" value="CYSTEINE-RICH RLK (RECEPTOR-LIKE PROTEIN KINASE) 8"/>
    <property type="match status" value="1"/>
</dbReference>
<organism evidence="1 2">
    <name type="scientific">Lithospermum erythrorhizon</name>
    <name type="common">Purple gromwell</name>
    <name type="synonym">Lithospermum officinale var. erythrorhizon</name>
    <dbReference type="NCBI Taxonomy" id="34254"/>
    <lineage>
        <taxon>Eukaryota</taxon>
        <taxon>Viridiplantae</taxon>
        <taxon>Streptophyta</taxon>
        <taxon>Embryophyta</taxon>
        <taxon>Tracheophyta</taxon>
        <taxon>Spermatophyta</taxon>
        <taxon>Magnoliopsida</taxon>
        <taxon>eudicotyledons</taxon>
        <taxon>Gunneridae</taxon>
        <taxon>Pentapetalae</taxon>
        <taxon>asterids</taxon>
        <taxon>lamiids</taxon>
        <taxon>Boraginales</taxon>
        <taxon>Boraginaceae</taxon>
        <taxon>Boraginoideae</taxon>
        <taxon>Lithospermeae</taxon>
        <taxon>Lithospermum</taxon>
    </lineage>
</organism>
<gene>
    <name evidence="1" type="ORF">LIER_17557</name>
</gene>
<sequence>MVYTDSDYVGDIDDRESASGYVFLMNSGVVAWSTKKQPIVTLSTTEAEFVAANVCACQAIWMKRILEELGKKEEDCTIIRCDNSSTIKLSKNPVLETETFLKLRAMLGMVDLEDIS</sequence>
<dbReference type="PANTHER" id="PTHR11439">
    <property type="entry name" value="GAG-POL-RELATED RETROTRANSPOSON"/>
    <property type="match status" value="1"/>
</dbReference>
<dbReference type="EMBL" id="BAABME010004102">
    <property type="protein sequence ID" value="GAA0161185.1"/>
    <property type="molecule type" value="Genomic_DNA"/>
</dbReference>
<comment type="caution">
    <text evidence="1">The sequence shown here is derived from an EMBL/GenBank/DDBJ whole genome shotgun (WGS) entry which is preliminary data.</text>
</comment>
<dbReference type="AlphaFoldDB" id="A0AAV3QB15"/>
<reference evidence="1 2" key="1">
    <citation type="submission" date="2024-01" db="EMBL/GenBank/DDBJ databases">
        <title>The complete chloroplast genome sequence of Lithospermum erythrorhizon: insights into the phylogenetic relationship among Boraginaceae species and the maternal lineages of purple gromwells.</title>
        <authorList>
            <person name="Okada T."/>
            <person name="Watanabe K."/>
        </authorList>
    </citation>
    <scope>NUCLEOTIDE SEQUENCE [LARGE SCALE GENOMIC DNA]</scope>
</reference>
<evidence type="ECO:0008006" key="3">
    <source>
        <dbReference type="Google" id="ProtNLM"/>
    </source>
</evidence>
<name>A0AAV3QB15_LITER</name>
<dbReference type="CDD" id="cd09272">
    <property type="entry name" value="RNase_HI_RT_Ty1"/>
    <property type="match status" value="1"/>
</dbReference>
<accession>A0AAV3QB15</accession>
<protein>
    <recommendedName>
        <fullName evidence="3">Retrovirus-related Pol polyprotein from transposon TNT 1-94</fullName>
    </recommendedName>
</protein>
<dbReference type="Proteomes" id="UP001454036">
    <property type="component" value="Unassembled WGS sequence"/>
</dbReference>
<evidence type="ECO:0000313" key="2">
    <source>
        <dbReference type="Proteomes" id="UP001454036"/>
    </source>
</evidence>
<keyword evidence="2" id="KW-1185">Reference proteome</keyword>